<evidence type="ECO:0000256" key="6">
    <source>
        <dbReference type="ARBA" id="ARBA00022989"/>
    </source>
</evidence>
<keyword evidence="3" id="KW-1003">Cell membrane</keyword>
<evidence type="ECO:0000313" key="11">
    <source>
        <dbReference type="EMBL" id="MDH0964490.1"/>
    </source>
</evidence>
<dbReference type="NCBIfam" id="TIGR03226">
    <property type="entry name" value="PhnU"/>
    <property type="match status" value="1"/>
</dbReference>
<evidence type="ECO:0000313" key="10">
    <source>
        <dbReference type="EMBL" id="KLY29686.1"/>
    </source>
</evidence>
<evidence type="ECO:0000256" key="4">
    <source>
        <dbReference type="ARBA" id="ARBA00022519"/>
    </source>
</evidence>
<feature type="transmembrane region" description="Helical" evidence="8">
    <location>
        <begin position="17"/>
        <end position="36"/>
    </location>
</feature>
<keyword evidence="4" id="KW-0997">Cell inner membrane</keyword>
<dbReference type="InterPro" id="IPR035906">
    <property type="entry name" value="MetI-like_sf"/>
</dbReference>
<evidence type="ECO:0000256" key="3">
    <source>
        <dbReference type="ARBA" id="ARBA00022475"/>
    </source>
</evidence>
<dbReference type="PANTHER" id="PTHR43357:SF4">
    <property type="entry name" value="INNER MEMBRANE ABC TRANSPORTER PERMEASE PROTEIN YDCV"/>
    <property type="match status" value="1"/>
</dbReference>
<reference evidence="10 12" key="1">
    <citation type="submission" date="2015-06" db="EMBL/GenBank/DDBJ databases">
        <title>The Genome Sequence of None.</title>
        <authorList>
            <consortium name="The Broad Institute Genomics Platform"/>
            <consortium name="The Broad Institute Genome Sequencing Center for Infectious Disease"/>
            <person name="Earl A.M."/>
            <person name="Onderdonk A.B."/>
            <person name="Kirby J."/>
            <person name="Ferraro M.J."/>
            <person name="Huang S."/>
            <person name="Spencer M."/>
            <person name="Fodor A."/>
            <person name="Hooper D."/>
            <person name="Dekker J."/>
            <person name="O'Brien T."/>
            <person name="Quan V."/>
            <person name="Gombosev A."/>
            <person name="Delaney M."/>
            <person name="DuBois A."/>
            <person name="Ernst C."/>
            <person name="Kim D.S."/>
            <person name="Rossman W."/>
            <person name="Gohs F."/>
            <person name="Petruso H."/>
            <person name="Nozar T."/>
            <person name="Mougeot F."/>
            <person name="Manson-McGuire A."/>
            <person name="Young S."/>
            <person name="Abouelleil A."/>
            <person name="Cao P."/>
            <person name="Chapman S.B."/>
            <person name="Griggs A."/>
            <person name="Priest M."/>
            <person name="Shea T."/>
            <person name="Wortman I."/>
            <person name="Wortman J.R."/>
            <person name="Nusbaum C."/>
            <person name="Birren B."/>
        </authorList>
    </citation>
    <scope>NUCLEOTIDE SEQUENCE [LARGE SCALE GENOMIC DNA]</scope>
    <source>
        <strain evidence="10 12">MGH87</strain>
    </source>
</reference>
<dbReference type="EMBL" id="LEUS01000023">
    <property type="protein sequence ID" value="KLY29686.1"/>
    <property type="molecule type" value="Genomic_DNA"/>
</dbReference>
<dbReference type="EMBL" id="JAOCBF010000022">
    <property type="protein sequence ID" value="MDH0964490.1"/>
    <property type="molecule type" value="Genomic_DNA"/>
</dbReference>
<dbReference type="PROSITE" id="PS50928">
    <property type="entry name" value="ABC_TM1"/>
    <property type="match status" value="1"/>
</dbReference>
<dbReference type="PANTHER" id="PTHR43357">
    <property type="entry name" value="INNER MEMBRANE ABC TRANSPORTER PERMEASE PROTEIN YDCV"/>
    <property type="match status" value="1"/>
</dbReference>
<name>A0A0J2H3G4_9ENTR</name>
<evidence type="ECO:0000313" key="12">
    <source>
        <dbReference type="Proteomes" id="UP000036305"/>
    </source>
</evidence>
<feature type="transmembrane region" description="Helical" evidence="8">
    <location>
        <begin position="254"/>
        <end position="275"/>
    </location>
</feature>
<evidence type="ECO:0000256" key="7">
    <source>
        <dbReference type="ARBA" id="ARBA00023136"/>
    </source>
</evidence>
<evidence type="ECO:0000259" key="9">
    <source>
        <dbReference type="PROSITE" id="PS50928"/>
    </source>
</evidence>
<dbReference type="Proteomes" id="UP001159937">
    <property type="component" value="Unassembled WGS sequence"/>
</dbReference>
<dbReference type="Proteomes" id="UP000036305">
    <property type="component" value="Unassembled WGS sequence"/>
</dbReference>
<evidence type="ECO:0000256" key="8">
    <source>
        <dbReference type="RuleBase" id="RU363032"/>
    </source>
</evidence>
<dbReference type="GO" id="GO:0055085">
    <property type="term" value="P:transmembrane transport"/>
    <property type="evidence" value="ECO:0007669"/>
    <property type="project" value="InterPro"/>
</dbReference>
<dbReference type="RefSeq" id="WP_032751826.1">
    <property type="nucleotide sequence ID" value="NZ_CAKLOQ010000001.1"/>
</dbReference>
<dbReference type="AlphaFoldDB" id="A0A0J2H3G4"/>
<dbReference type="InterPro" id="IPR017636">
    <property type="entry name" value="AminoethylPonate_ABC_perm-PhnU"/>
</dbReference>
<dbReference type="GO" id="GO:0033223">
    <property type="term" value="P:2-aminoethylphosphonate transport"/>
    <property type="evidence" value="ECO:0007669"/>
    <property type="project" value="InterPro"/>
</dbReference>
<dbReference type="GO" id="GO:0005886">
    <property type="term" value="C:plasma membrane"/>
    <property type="evidence" value="ECO:0007669"/>
    <property type="project" value="UniProtKB-SubCell"/>
</dbReference>
<feature type="domain" description="ABC transmembrane type-1" evidence="9">
    <location>
        <begin position="68"/>
        <end position="275"/>
    </location>
</feature>
<keyword evidence="2 8" id="KW-0813">Transport</keyword>
<accession>A0A0J2H3G4</accession>
<sequence length="286" mass="31178">MSQILTLPRRSVHLRPLLWLLLPLLVLATLFFYPLLLIGEQALRDTEGHLGLETFWQVVESRRFLSALLNTLQIAVIATSGCLLLGSVLALILVFIPFPGSQLISRIIDTFIALPTFLITLAFTFIYGSAGLLNGTLMSLFAFELPPVDFLYSIQGVILAEMTVFTPLVMRPLMAGLRQIDKSQLEAASILGAHPLRVIGQVIFPAVLPALMAGGSLCLLLTTNEFGIVLFIGAKGVNTLPMMVYSKAILESDYSVACMIALINILLSLGLFMLYRLAAARTGVRS</sequence>
<organism evidence="11 13">
    <name type="scientific">Klebsiella michiganensis</name>
    <dbReference type="NCBI Taxonomy" id="1134687"/>
    <lineage>
        <taxon>Bacteria</taxon>
        <taxon>Pseudomonadati</taxon>
        <taxon>Pseudomonadota</taxon>
        <taxon>Gammaproteobacteria</taxon>
        <taxon>Enterobacterales</taxon>
        <taxon>Enterobacteriaceae</taxon>
        <taxon>Klebsiella/Raoultella group</taxon>
        <taxon>Klebsiella</taxon>
    </lineage>
</organism>
<feature type="transmembrane region" description="Helical" evidence="8">
    <location>
        <begin position="110"/>
        <end position="130"/>
    </location>
</feature>
<evidence type="ECO:0000256" key="2">
    <source>
        <dbReference type="ARBA" id="ARBA00022448"/>
    </source>
</evidence>
<proteinExistence type="inferred from homology"/>
<dbReference type="SUPFAM" id="SSF161098">
    <property type="entry name" value="MetI-like"/>
    <property type="match status" value="1"/>
</dbReference>
<keyword evidence="5 8" id="KW-0812">Transmembrane</keyword>
<dbReference type="Gene3D" id="1.10.3720.10">
    <property type="entry name" value="MetI-like"/>
    <property type="match status" value="1"/>
</dbReference>
<evidence type="ECO:0000313" key="13">
    <source>
        <dbReference type="Proteomes" id="UP001159937"/>
    </source>
</evidence>
<evidence type="ECO:0000256" key="1">
    <source>
        <dbReference type="ARBA" id="ARBA00004429"/>
    </source>
</evidence>
<feature type="transmembrane region" description="Helical" evidence="8">
    <location>
        <begin position="206"/>
        <end position="234"/>
    </location>
</feature>
<reference evidence="11" key="2">
    <citation type="submission" date="2022-09" db="EMBL/GenBank/DDBJ databases">
        <title>Intensive care unit water sources are persistently colonized with multi-drug resistant bacteria and are the site of extensive horizontal gene transfer of antibiotic resistance genes.</title>
        <authorList>
            <person name="Diorio-Toth L."/>
        </authorList>
    </citation>
    <scope>NUCLEOTIDE SEQUENCE</scope>
    <source>
        <strain evidence="11">GD03918</strain>
    </source>
</reference>
<gene>
    <name evidence="11" type="primary">phnU</name>
    <name evidence="11" type="ORF">N5C89_16765</name>
    <name evidence="10" type="ORF">SK91_04016</name>
</gene>
<keyword evidence="6 8" id="KW-1133">Transmembrane helix</keyword>
<dbReference type="Pfam" id="PF00528">
    <property type="entry name" value="BPD_transp_1"/>
    <property type="match status" value="1"/>
</dbReference>
<dbReference type="InterPro" id="IPR000515">
    <property type="entry name" value="MetI-like"/>
</dbReference>
<dbReference type="NCBIfam" id="NF011624">
    <property type="entry name" value="PRK15050.1"/>
    <property type="match status" value="1"/>
</dbReference>
<comment type="similarity">
    <text evidence="8">Belongs to the binding-protein-dependent transport system permease family.</text>
</comment>
<keyword evidence="7 8" id="KW-0472">Membrane</keyword>
<comment type="caution">
    <text evidence="11">The sequence shown here is derived from an EMBL/GenBank/DDBJ whole genome shotgun (WGS) entry which is preliminary data.</text>
</comment>
<protein>
    <submittedName>
        <fullName evidence="11">2-aminoethylphosphonate ABC transporter permease subunit</fullName>
    </submittedName>
    <submittedName>
        <fullName evidence="10">2-aminoethylphosphonate ABC transporter, permease</fullName>
    </submittedName>
</protein>
<feature type="transmembrane region" description="Helical" evidence="8">
    <location>
        <begin position="72"/>
        <end position="98"/>
    </location>
</feature>
<dbReference type="CDD" id="cd06261">
    <property type="entry name" value="TM_PBP2"/>
    <property type="match status" value="1"/>
</dbReference>
<comment type="subcellular location">
    <subcellularLocation>
        <location evidence="1">Cell inner membrane</location>
        <topology evidence="1">Multi-pass membrane protein</topology>
    </subcellularLocation>
    <subcellularLocation>
        <location evidence="8">Cell membrane</location>
        <topology evidence="8">Multi-pass membrane protein</topology>
    </subcellularLocation>
</comment>
<keyword evidence="12" id="KW-1185">Reference proteome</keyword>
<evidence type="ECO:0000256" key="5">
    <source>
        <dbReference type="ARBA" id="ARBA00022692"/>
    </source>
</evidence>